<proteinExistence type="inferred from homology"/>
<reference evidence="13 14" key="1">
    <citation type="journal article" date="2011" name="Cell">
        <title>The monarch butterfly genome yields insights into long-distance migration.</title>
        <authorList>
            <person name="Zhan S."/>
            <person name="Merlin C."/>
            <person name="Boore J.L."/>
            <person name="Reppert S.M."/>
        </authorList>
    </citation>
    <scope>NUCLEOTIDE SEQUENCE [LARGE SCALE GENOMIC DNA]</scope>
    <source>
        <strain evidence="13">F-2</strain>
    </source>
</reference>
<dbReference type="Pfam" id="PF12032">
    <property type="entry name" value="CLIP"/>
    <property type="match status" value="1"/>
</dbReference>
<gene>
    <name evidence="13" type="ORF">KGM_215181</name>
</gene>
<evidence type="ECO:0000259" key="11">
    <source>
        <dbReference type="PROSITE" id="PS50240"/>
    </source>
</evidence>
<dbReference type="InterPro" id="IPR033116">
    <property type="entry name" value="TRYPSIN_SER"/>
</dbReference>
<evidence type="ECO:0000259" key="12">
    <source>
        <dbReference type="PROSITE" id="PS51888"/>
    </source>
</evidence>
<dbReference type="EMBL" id="AGBW02010265">
    <property type="protein sequence ID" value="OWR48842.1"/>
    <property type="molecule type" value="Genomic_DNA"/>
</dbReference>
<dbReference type="CDD" id="cd00190">
    <property type="entry name" value="Tryp_SPc"/>
    <property type="match status" value="1"/>
</dbReference>
<dbReference type="PROSITE" id="PS50240">
    <property type="entry name" value="TRYPSIN_DOM"/>
    <property type="match status" value="1"/>
</dbReference>
<evidence type="ECO:0000256" key="10">
    <source>
        <dbReference type="SAM" id="MobiDB-lite"/>
    </source>
</evidence>
<feature type="region of interest" description="Disordered" evidence="10">
    <location>
        <begin position="506"/>
        <end position="540"/>
    </location>
</feature>
<protein>
    <submittedName>
        <fullName evidence="13">Clip domain serine protease 4</fullName>
    </submittedName>
</protein>
<comment type="subcellular location">
    <subcellularLocation>
        <location evidence="1">Secreted</location>
    </subcellularLocation>
</comment>
<dbReference type="GO" id="GO:0004252">
    <property type="term" value="F:serine-type endopeptidase activity"/>
    <property type="evidence" value="ECO:0007669"/>
    <property type="project" value="InterPro"/>
</dbReference>
<sequence length="817" mass="89180">MTIDGSTICSIIQSFPVLLILAQNSKKCLHTPLVYKPPHPTHSPEYYAAYDALIQTLLHDDKCDNQYGIPSYGLGYKKCYNHYPVYDFPVSGHFPVHTDFGYHYPSLEGHYFPKASINSTGYAYNRNYAPNQVHNVKRKYKVVVKNGKRMQKLRSRGLFPQREQRRYQSPFGFTQNFFPNPSRISTTISKLLQLERENPYSNPAYIYPFQNNPITNPNHNPYNVRFPNQGQQNNFGNPEYNNEQVTNAPSFNGNQNVNGDLTPGQQVEPVFGPTNEGSSGLVSGQQLGPVFGQDNGDKSGSTLVSGHQVSPVFSTEAPNYENPGNLISGQQNGSPFSKEPANDGNFGGLISGQQNGPTFSTEAPNFTNSGNLVTGQQNSNPFTTEAPDQGGTGLVSGVQSGPVFGTDESKKGNGGTLISGTHSGPVYSPDANVPAFESRNNFNEGIFKETCNTVGGGLGRCITIVSCPVYVKLLQQARTSPSAVQELRAAQCGFEGNYPKVCCPLPPPPPPPIPDTPPAPPTPPTPPTPTPSGKSIPSESDFITAFPEPPECGVSNASFSRVVGGIPCTWGDFPWMALLGYKGRSGAGTRWLCGGSLVSHHHVLTAAHCIHNHEHDLYVVRLGELDLERDDEGATPIDVLIKQKIKHEKYNATSYTNDIGLLVLQNDVDFTNLIRPICIPTRQDLRANSFVDYNPLIAGWGDTEFRGPSASHLQVLQLPVLDNSFCQKAYSRYKAQVIDDRVMCAGFKKGGKDACQGDSGGPLMQPDYNPTTLATYFYQTGVVSFGRKCAEAGYPGIYTRVTHFVPWLQKNMLGIDG</sequence>
<dbReference type="KEGG" id="dpl:KGM_215181"/>
<keyword evidence="5 9" id="KW-0378">Hydrolase</keyword>
<dbReference type="InterPro" id="IPR038565">
    <property type="entry name" value="CLIP_sf"/>
</dbReference>
<dbReference type="FunFam" id="2.40.10.10:FF:000015">
    <property type="entry name" value="Atrial natriuretic peptide-converting enzyme"/>
    <property type="match status" value="1"/>
</dbReference>
<dbReference type="PROSITE" id="PS00134">
    <property type="entry name" value="TRYPSIN_HIS"/>
    <property type="match status" value="1"/>
</dbReference>
<evidence type="ECO:0000256" key="3">
    <source>
        <dbReference type="ARBA" id="ARBA00022670"/>
    </source>
</evidence>
<evidence type="ECO:0000256" key="7">
    <source>
        <dbReference type="ARBA" id="ARBA00023157"/>
    </source>
</evidence>
<dbReference type="AlphaFoldDB" id="A0A212F528"/>
<dbReference type="PANTHER" id="PTHR24252">
    <property type="entry name" value="ACROSIN-RELATED"/>
    <property type="match status" value="1"/>
</dbReference>
<dbReference type="GO" id="GO:0005576">
    <property type="term" value="C:extracellular region"/>
    <property type="evidence" value="ECO:0007669"/>
    <property type="project" value="UniProtKB-SubCell"/>
</dbReference>
<keyword evidence="3 9" id="KW-0645">Protease</keyword>
<evidence type="ECO:0000313" key="13">
    <source>
        <dbReference type="EMBL" id="OWR48842.1"/>
    </source>
</evidence>
<dbReference type="InterPro" id="IPR009003">
    <property type="entry name" value="Peptidase_S1_PA"/>
</dbReference>
<evidence type="ECO:0000256" key="4">
    <source>
        <dbReference type="ARBA" id="ARBA00022729"/>
    </source>
</evidence>
<dbReference type="PANTHER" id="PTHR24252:SF7">
    <property type="entry name" value="HYALIN"/>
    <property type="match status" value="1"/>
</dbReference>
<dbReference type="SMART" id="SM00020">
    <property type="entry name" value="Tryp_SPc"/>
    <property type="match status" value="1"/>
</dbReference>
<dbReference type="Gene3D" id="3.30.1640.30">
    <property type="match status" value="1"/>
</dbReference>
<comment type="caution">
    <text evidence="13">The sequence shown here is derived from an EMBL/GenBank/DDBJ whole genome shotgun (WGS) entry which is preliminary data.</text>
</comment>
<organism evidence="13 14">
    <name type="scientific">Danaus plexippus plexippus</name>
    <dbReference type="NCBI Taxonomy" id="278856"/>
    <lineage>
        <taxon>Eukaryota</taxon>
        <taxon>Metazoa</taxon>
        <taxon>Ecdysozoa</taxon>
        <taxon>Arthropoda</taxon>
        <taxon>Hexapoda</taxon>
        <taxon>Insecta</taxon>
        <taxon>Pterygota</taxon>
        <taxon>Neoptera</taxon>
        <taxon>Endopterygota</taxon>
        <taxon>Lepidoptera</taxon>
        <taxon>Glossata</taxon>
        <taxon>Ditrysia</taxon>
        <taxon>Papilionoidea</taxon>
        <taxon>Nymphalidae</taxon>
        <taxon>Danainae</taxon>
        <taxon>Danaini</taxon>
        <taxon>Danaina</taxon>
        <taxon>Danaus</taxon>
        <taxon>Danaus</taxon>
    </lineage>
</organism>
<feature type="domain" description="Peptidase S1" evidence="11">
    <location>
        <begin position="562"/>
        <end position="813"/>
    </location>
</feature>
<keyword evidence="14" id="KW-1185">Reference proteome</keyword>
<evidence type="ECO:0000313" key="14">
    <source>
        <dbReference type="Proteomes" id="UP000007151"/>
    </source>
</evidence>
<evidence type="ECO:0000256" key="6">
    <source>
        <dbReference type="ARBA" id="ARBA00022825"/>
    </source>
</evidence>
<dbReference type="GO" id="GO:0006508">
    <property type="term" value="P:proteolysis"/>
    <property type="evidence" value="ECO:0007669"/>
    <property type="project" value="UniProtKB-KW"/>
</dbReference>
<evidence type="ECO:0000256" key="5">
    <source>
        <dbReference type="ARBA" id="ARBA00022801"/>
    </source>
</evidence>
<dbReference type="InParanoid" id="A0A212F528"/>
<dbReference type="Gene3D" id="2.40.10.10">
    <property type="entry name" value="Trypsin-like serine proteases"/>
    <property type="match status" value="2"/>
</dbReference>
<dbReference type="PRINTS" id="PR00722">
    <property type="entry name" value="CHYMOTRYPSIN"/>
</dbReference>
<dbReference type="InterPro" id="IPR043504">
    <property type="entry name" value="Peptidase_S1_PA_chymotrypsin"/>
</dbReference>
<evidence type="ECO:0000256" key="9">
    <source>
        <dbReference type="RuleBase" id="RU363034"/>
    </source>
</evidence>
<dbReference type="SUPFAM" id="SSF50494">
    <property type="entry name" value="Trypsin-like serine proteases"/>
    <property type="match status" value="1"/>
</dbReference>
<dbReference type="InterPro" id="IPR018114">
    <property type="entry name" value="TRYPSIN_HIS"/>
</dbReference>
<dbReference type="PROSITE" id="PS00135">
    <property type="entry name" value="TRYPSIN_SER"/>
    <property type="match status" value="1"/>
</dbReference>
<dbReference type="InterPro" id="IPR001314">
    <property type="entry name" value="Peptidase_S1A"/>
</dbReference>
<feature type="compositionally biased region" description="Pro residues" evidence="10">
    <location>
        <begin position="506"/>
        <end position="530"/>
    </location>
</feature>
<feature type="domain" description="Clip" evidence="12">
    <location>
        <begin position="450"/>
        <end position="503"/>
    </location>
</feature>
<evidence type="ECO:0000256" key="2">
    <source>
        <dbReference type="ARBA" id="ARBA00022525"/>
    </source>
</evidence>
<dbReference type="SMART" id="SM00680">
    <property type="entry name" value="CLIP"/>
    <property type="match status" value="1"/>
</dbReference>
<evidence type="ECO:0000256" key="1">
    <source>
        <dbReference type="ARBA" id="ARBA00004613"/>
    </source>
</evidence>
<keyword evidence="6 9" id="KW-0720">Serine protease</keyword>
<evidence type="ECO:0000256" key="8">
    <source>
        <dbReference type="ARBA" id="ARBA00024195"/>
    </source>
</evidence>
<keyword evidence="2" id="KW-0964">Secreted</keyword>
<dbReference type="InterPro" id="IPR022700">
    <property type="entry name" value="CLIP"/>
</dbReference>
<name>A0A212F528_DANPL</name>
<dbReference type="Proteomes" id="UP000007151">
    <property type="component" value="Unassembled WGS sequence"/>
</dbReference>
<keyword evidence="4" id="KW-0732">Signal</keyword>
<dbReference type="InterPro" id="IPR001254">
    <property type="entry name" value="Trypsin_dom"/>
</dbReference>
<accession>A0A212F528</accession>
<dbReference type="Pfam" id="PF00089">
    <property type="entry name" value="Trypsin"/>
    <property type="match status" value="1"/>
</dbReference>
<dbReference type="PROSITE" id="PS51888">
    <property type="entry name" value="CLIP"/>
    <property type="match status" value="1"/>
</dbReference>
<comment type="similarity">
    <text evidence="8">Belongs to the peptidase S1 family. CLIP subfamily.</text>
</comment>
<keyword evidence="7" id="KW-1015">Disulfide bond</keyword>